<comment type="subunit">
    <text evidence="6">Consists of a catalytic RNA component (M1 or rnpB) and a protein subunit.</text>
</comment>
<evidence type="ECO:0000256" key="5">
    <source>
        <dbReference type="ARBA" id="ARBA00022884"/>
    </source>
</evidence>
<evidence type="ECO:0000256" key="4">
    <source>
        <dbReference type="ARBA" id="ARBA00022801"/>
    </source>
</evidence>
<evidence type="ECO:0000256" key="7">
    <source>
        <dbReference type="NCBIfam" id="TIGR00188"/>
    </source>
</evidence>
<evidence type="ECO:0000256" key="2">
    <source>
        <dbReference type="ARBA" id="ARBA00022722"/>
    </source>
</evidence>
<dbReference type="InterPro" id="IPR014721">
    <property type="entry name" value="Ribsml_uS5_D2-typ_fold_subgr"/>
</dbReference>
<evidence type="ECO:0000313" key="8">
    <source>
        <dbReference type="EMBL" id="MBI4727667.1"/>
    </source>
</evidence>
<gene>
    <name evidence="6 8" type="primary">rnpA</name>
    <name evidence="8" type="ORF">HY768_10705</name>
</gene>
<keyword evidence="2 6" id="KW-0540">Nuclease</keyword>
<dbReference type="PANTHER" id="PTHR33992">
    <property type="entry name" value="RIBONUCLEASE P PROTEIN COMPONENT"/>
    <property type="match status" value="1"/>
</dbReference>
<keyword evidence="3 6" id="KW-0255">Endonuclease</keyword>
<evidence type="ECO:0000313" key="9">
    <source>
        <dbReference type="Proteomes" id="UP000736328"/>
    </source>
</evidence>
<keyword evidence="5 6" id="KW-0694">RNA-binding</keyword>
<dbReference type="InterPro" id="IPR020568">
    <property type="entry name" value="Ribosomal_Su5_D2-typ_SF"/>
</dbReference>
<proteinExistence type="inferred from homology"/>
<keyword evidence="1 6" id="KW-0819">tRNA processing</keyword>
<evidence type="ECO:0000256" key="3">
    <source>
        <dbReference type="ARBA" id="ARBA00022759"/>
    </source>
</evidence>
<dbReference type="SUPFAM" id="SSF54211">
    <property type="entry name" value="Ribosomal protein S5 domain 2-like"/>
    <property type="match status" value="1"/>
</dbReference>
<dbReference type="PANTHER" id="PTHR33992:SF1">
    <property type="entry name" value="RIBONUCLEASE P PROTEIN COMPONENT"/>
    <property type="match status" value="1"/>
</dbReference>
<dbReference type="NCBIfam" id="TIGR00188">
    <property type="entry name" value="rnpA"/>
    <property type="match status" value="1"/>
</dbReference>
<reference evidence="8" key="1">
    <citation type="submission" date="2020-07" db="EMBL/GenBank/DDBJ databases">
        <title>Huge and variable diversity of episymbiotic CPR bacteria and DPANN archaea in groundwater ecosystems.</title>
        <authorList>
            <person name="He C.Y."/>
            <person name="Keren R."/>
            <person name="Whittaker M."/>
            <person name="Farag I.F."/>
            <person name="Doudna J."/>
            <person name="Cate J.H.D."/>
            <person name="Banfield J.F."/>
        </authorList>
    </citation>
    <scope>NUCLEOTIDE SEQUENCE</scope>
    <source>
        <strain evidence="8">NC_groundwater_1520_Pr4_B-0.1um_53_5</strain>
    </source>
</reference>
<comment type="caution">
    <text evidence="8">The sequence shown here is derived from an EMBL/GenBank/DDBJ whole genome shotgun (WGS) entry which is preliminary data.</text>
</comment>
<dbReference type="GO" id="GO:0001682">
    <property type="term" value="P:tRNA 5'-leader removal"/>
    <property type="evidence" value="ECO:0007669"/>
    <property type="project" value="UniProtKB-UniRule"/>
</dbReference>
<dbReference type="Proteomes" id="UP000736328">
    <property type="component" value="Unassembled WGS sequence"/>
</dbReference>
<protein>
    <recommendedName>
        <fullName evidence="6 7">Ribonuclease P protein component</fullName>
        <shortName evidence="6">RNase P protein</shortName>
        <shortName evidence="6">RNaseP protein</shortName>
        <ecNumber evidence="6 7">3.1.26.5</ecNumber>
    </recommendedName>
    <alternativeName>
        <fullName evidence="6">Protein C5</fullName>
    </alternativeName>
</protein>
<dbReference type="InterPro" id="IPR000100">
    <property type="entry name" value="RNase_P"/>
</dbReference>
<comment type="function">
    <text evidence="6">RNaseP catalyzes the removal of the 5'-leader sequence from pre-tRNA to produce the mature 5'-terminus. It can also cleave other RNA substrates such as 4.5S RNA. The protein component plays an auxiliary but essential role in vivo by binding to the 5'-leader sequence and broadening the substrate specificity of the ribozyme.</text>
</comment>
<sequence>MDKIRQTYKKAERLKSEGDISGLFENGSRIRHQGLKLIYRFTPESTGCRAGFATKRQKGFGSVQRNLNKRRMCEAYRRAKHLIKPGFDLFFVAQRPLSYAQIESCLSQLLEKAGLLRVPAGPEKQC</sequence>
<organism evidence="8 9">
    <name type="scientific">candidate division TA06 bacterium</name>
    <dbReference type="NCBI Taxonomy" id="2250710"/>
    <lineage>
        <taxon>Bacteria</taxon>
        <taxon>Bacteria division TA06</taxon>
    </lineage>
</organism>
<dbReference type="HAMAP" id="MF_00227">
    <property type="entry name" value="RNase_P"/>
    <property type="match status" value="1"/>
</dbReference>
<dbReference type="EMBL" id="JACQXR010000146">
    <property type="protein sequence ID" value="MBI4727667.1"/>
    <property type="molecule type" value="Genomic_DNA"/>
</dbReference>
<dbReference type="GO" id="GO:0004526">
    <property type="term" value="F:ribonuclease P activity"/>
    <property type="evidence" value="ECO:0007669"/>
    <property type="project" value="UniProtKB-UniRule"/>
</dbReference>
<dbReference type="GO" id="GO:0030677">
    <property type="term" value="C:ribonuclease P complex"/>
    <property type="evidence" value="ECO:0007669"/>
    <property type="project" value="TreeGrafter"/>
</dbReference>
<evidence type="ECO:0000256" key="1">
    <source>
        <dbReference type="ARBA" id="ARBA00022694"/>
    </source>
</evidence>
<keyword evidence="4 6" id="KW-0378">Hydrolase</keyword>
<dbReference type="GO" id="GO:0000049">
    <property type="term" value="F:tRNA binding"/>
    <property type="evidence" value="ECO:0007669"/>
    <property type="project" value="UniProtKB-UniRule"/>
</dbReference>
<accession>A0A933MJ01</accession>
<dbReference type="Pfam" id="PF00825">
    <property type="entry name" value="Ribonuclease_P"/>
    <property type="match status" value="1"/>
</dbReference>
<dbReference type="Gene3D" id="3.30.230.10">
    <property type="match status" value="1"/>
</dbReference>
<comment type="catalytic activity">
    <reaction evidence="6">
        <text>Endonucleolytic cleavage of RNA, removing 5'-extranucleotides from tRNA precursor.</text>
        <dbReference type="EC" id="3.1.26.5"/>
    </reaction>
</comment>
<comment type="similarity">
    <text evidence="6">Belongs to the RnpA family.</text>
</comment>
<name>A0A933MJ01_UNCT6</name>
<dbReference type="EC" id="3.1.26.5" evidence="6 7"/>
<dbReference type="GO" id="GO:0042781">
    <property type="term" value="F:3'-tRNA processing endoribonuclease activity"/>
    <property type="evidence" value="ECO:0007669"/>
    <property type="project" value="TreeGrafter"/>
</dbReference>
<evidence type="ECO:0000256" key="6">
    <source>
        <dbReference type="HAMAP-Rule" id="MF_00227"/>
    </source>
</evidence>
<dbReference type="AlphaFoldDB" id="A0A933MJ01"/>